<sequence length="450" mass="52529">MKYLEDMSNEELLMIAKRERILLSLKFLREELINSLEVKGYEKMDPVKAAQEVAELEKERNRPKKNEIRIAADGSVEVVEIPLEPHEIEDAYEIKEEKAPENEHSREIENDLEVAKEIAREIDEEMMRKKIITETPDTEKEIKSNNENGMENGEKIIAASEKSVEETNLIPEEKINEIVPAGAEEAEVLPGERNNIRIVFLNQEVELPARKKQRKKYHRNFIFRRGAKKLRDKTRGLYDLRSKMEFYPTSLDEDFVNRRIKERKVQNSKYIIGNERISENSDKKDVFFDKAPLPSAYFVDEVVLMPKNNNTLFAYWEIRDDTYNKLKQEKNVLSNVVIKVYKNGVEDQRIIRSERLGSHYIHNIEAAQDYDVSIGYENAAGEYIEIAHSSRALAPRDKASENKDLKWLEVNENNDKKELKAETDIDTDESYIDEDVFSVLLDKLRNVRSS</sequence>
<evidence type="ECO:0000313" key="1">
    <source>
        <dbReference type="EMBL" id="ACZ09929.1"/>
    </source>
</evidence>
<dbReference type="InterPro" id="IPR032585">
    <property type="entry name" value="DUF4912"/>
</dbReference>
<name>D1AP95_SEBTE</name>
<reference evidence="1 2" key="2">
    <citation type="journal article" date="2010" name="Stand. Genomic Sci.">
        <title>Complete genome sequence of Sebaldella termitidis type strain (NCTC 11300).</title>
        <authorList>
            <person name="Harmon-Smith M."/>
            <person name="Celia L."/>
            <person name="Chertkov O."/>
            <person name="Lapidus A."/>
            <person name="Copeland A."/>
            <person name="Glavina Del Rio T."/>
            <person name="Nolan M."/>
            <person name="Lucas S."/>
            <person name="Tice H."/>
            <person name="Cheng J.F."/>
            <person name="Han C."/>
            <person name="Detter J.C."/>
            <person name="Bruce D."/>
            <person name="Goodwin L."/>
            <person name="Pitluck S."/>
            <person name="Pati A."/>
            <person name="Liolios K."/>
            <person name="Ivanova N."/>
            <person name="Mavromatis K."/>
            <person name="Mikhailova N."/>
            <person name="Chen A."/>
            <person name="Palaniappan K."/>
            <person name="Land M."/>
            <person name="Hauser L."/>
            <person name="Chang Y.J."/>
            <person name="Jeffries C.D."/>
            <person name="Brettin T."/>
            <person name="Goker M."/>
            <person name="Beck B."/>
            <person name="Bristow J."/>
            <person name="Eisen J.A."/>
            <person name="Markowitz V."/>
            <person name="Hugenholtz P."/>
            <person name="Kyrpides N.C."/>
            <person name="Klenk H.P."/>
            <person name="Chen F."/>
        </authorList>
    </citation>
    <scope>NUCLEOTIDE SEQUENCE [LARGE SCALE GENOMIC DNA]</scope>
    <source>
        <strain evidence="2">ATCC 33386 / NCTC 11300</strain>
    </source>
</reference>
<dbReference type="RefSeq" id="WP_012862511.1">
    <property type="nucleotide sequence ID" value="NC_013517.1"/>
</dbReference>
<dbReference type="Pfam" id="PF16258">
    <property type="entry name" value="DUF4912"/>
    <property type="match status" value="1"/>
</dbReference>
<accession>D1AP95</accession>
<dbReference type="AlphaFoldDB" id="D1AP95"/>
<protein>
    <recommendedName>
        <fullName evidence="3">DUF4912 domain-containing protein</fullName>
    </recommendedName>
</protein>
<reference evidence="2" key="1">
    <citation type="submission" date="2009-09" db="EMBL/GenBank/DDBJ databases">
        <title>The complete chromosome of Sebaldella termitidis ATCC 33386.</title>
        <authorList>
            <consortium name="US DOE Joint Genome Institute (JGI-PGF)"/>
            <person name="Lucas S."/>
            <person name="Copeland A."/>
            <person name="Lapidus A."/>
            <person name="Glavina del Rio T."/>
            <person name="Dalin E."/>
            <person name="Tice H."/>
            <person name="Bruce D."/>
            <person name="Goodwin L."/>
            <person name="Pitluck S."/>
            <person name="Kyrpides N."/>
            <person name="Mavromatis K."/>
            <person name="Ivanova N."/>
            <person name="Mikhailova N."/>
            <person name="Sims D."/>
            <person name="Meincke L."/>
            <person name="Brettin T."/>
            <person name="Detter J.C."/>
            <person name="Han C."/>
            <person name="Larimer F."/>
            <person name="Land M."/>
            <person name="Hauser L."/>
            <person name="Markowitz V."/>
            <person name="Cheng J.F."/>
            <person name="Hugenholtz P."/>
            <person name="Woyke T."/>
            <person name="Wu D."/>
            <person name="Eisen J.A."/>
        </authorList>
    </citation>
    <scope>NUCLEOTIDE SEQUENCE [LARGE SCALE GENOMIC DNA]</scope>
    <source>
        <strain evidence="2">ATCC 33386 / NCTC 11300</strain>
    </source>
</reference>
<evidence type="ECO:0000313" key="2">
    <source>
        <dbReference type="Proteomes" id="UP000000845"/>
    </source>
</evidence>
<dbReference type="EMBL" id="CP001739">
    <property type="protein sequence ID" value="ACZ09929.1"/>
    <property type="molecule type" value="Genomic_DNA"/>
</dbReference>
<keyword evidence="2" id="KW-1185">Reference proteome</keyword>
<dbReference type="Proteomes" id="UP000000845">
    <property type="component" value="Chromosome"/>
</dbReference>
<dbReference type="HOGENOM" id="CLU_608192_0_0_0"/>
<organism evidence="1 2">
    <name type="scientific">Sebaldella termitidis (strain ATCC 33386 / NCTC 11300)</name>
    <dbReference type="NCBI Taxonomy" id="526218"/>
    <lineage>
        <taxon>Bacteria</taxon>
        <taxon>Fusobacteriati</taxon>
        <taxon>Fusobacteriota</taxon>
        <taxon>Fusobacteriia</taxon>
        <taxon>Fusobacteriales</taxon>
        <taxon>Leptotrichiaceae</taxon>
        <taxon>Sebaldella</taxon>
    </lineage>
</organism>
<dbReference type="eggNOG" id="COG3330">
    <property type="taxonomic scope" value="Bacteria"/>
</dbReference>
<proteinExistence type="predicted"/>
<dbReference type="STRING" id="526218.Sterm_3087"/>
<dbReference type="KEGG" id="str:Sterm_3087"/>
<gene>
    <name evidence="1" type="ordered locus">Sterm_3087</name>
</gene>
<evidence type="ECO:0008006" key="3">
    <source>
        <dbReference type="Google" id="ProtNLM"/>
    </source>
</evidence>